<comment type="caution">
    <text evidence="3">The sequence shown here is derived from an EMBL/GenBank/DDBJ whole genome shotgun (WGS) entry which is preliminary data.</text>
</comment>
<sequence>MPRRCVQSLKHNRFVLGNKDLPKSFAANKGFGMMNNGVVEANPRFFYADEYLLRPPNSTSTMVSSAVYPSAPNSLTRNNTTIHETSSSSSSTTTNPFSTPSTSTSSPTSNPFTTPPPSPPPPRIPSPLRPAEARIRLRYAAELHEIAQEIVELQQEQEEEELLHSANMTWLRQIGADEDKVQGERGRHEGEVRGLVGLVRLAERHVREVVRARERRVRRLREKRGVEV</sequence>
<name>A0A8H3G1I8_9LECA</name>
<gene>
    <name evidence="3" type="ORF">HETSPECPRED_007863</name>
</gene>
<evidence type="ECO:0000256" key="2">
    <source>
        <dbReference type="SAM" id="MobiDB-lite"/>
    </source>
</evidence>
<keyword evidence="4" id="KW-1185">Reference proteome</keyword>
<protein>
    <submittedName>
        <fullName evidence="3">Uncharacterized protein</fullName>
    </submittedName>
</protein>
<keyword evidence="1" id="KW-0175">Coiled coil</keyword>
<feature type="region of interest" description="Disordered" evidence="2">
    <location>
        <begin position="59"/>
        <end position="128"/>
    </location>
</feature>
<dbReference type="EMBL" id="CAJPDS010000059">
    <property type="protein sequence ID" value="CAF9931416.1"/>
    <property type="molecule type" value="Genomic_DNA"/>
</dbReference>
<organism evidence="3 4">
    <name type="scientific">Heterodermia speciosa</name>
    <dbReference type="NCBI Taxonomy" id="116794"/>
    <lineage>
        <taxon>Eukaryota</taxon>
        <taxon>Fungi</taxon>
        <taxon>Dikarya</taxon>
        <taxon>Ascomycota</taxon>
        <taxon>Pezizomycotina</taxon>
        <taxon>Lecanoromycetes</taxon>
        <taxon>OSLEUM clade</taxon>
        <taxon>Lecanoromycetidae</taxon>
        <taxon>Caliciales</taxon>
        <taxon>Physciaceae</taxon>
        <taxon>Heterodermia</taxon>
    </lineage>
</organism>
<feature type="compositionally biased region" description="Pro residues" evidence="2">
    <location>
        <begin position="113"/>
        <end position="128"/>
    </location>
</feature>
<dbReference type="Proteomes" id="UP000664521">
    <property type="component" value="Unassembled WGS sequence"/>
</dbReference>
<feature type="compositionally biased region" description="Low complexity" evidence="2">
    <location>
        <begin position="85"/>
        <end position="112"/>
    </location>
</feature>
<feature type="compositionally biased region" description="Polar residues" evidence="2">
    <location>
        <begin position="71"/>
        <end position="84"/>
    </location>
</feature>
<evidence type="ECO:0000313" key="3">
    <source>
        <dbReference type="EMBL" id="CAF9931416.1"/>
    </source>
</evidence>
<evidence type="ECO:0000313" key="4">
    <source>
        <dbReference type="Proteomes" id="UP000664521"/>
    </source>
</evidence>
<reference evidence="3" key="1">
    <citation type="submission" date="2021-03" db="EMBL/GenBank/DDBJ databases">
        <authorList>
            <person name="Tagirdzhanova G."/>
        </authorList>
    </citation>
    <scope>NUCLEOTIDE SEQUENCE</scope>
</reference>
<proteinExistence type="predicted"/>
<dbReference type="AlphaFoldDB" id="A0A8H3G1I8"/>
<evidence type="ECO:0000256" key="1">
    <source>
        <dbReference type="SAM" id="Coils"/>
    </source>
</evidence>
<feature type="coiled-coil region" evidence="1">
    <location>
        <begin position="136"/>
        <end position="163"/>
    </location>
</feature>
<accession>A0A8H3G1I8</accession>